<evidence type="ECO:0000256" key="9">
    <source>
        <dbReference type="ARBA" id="ARBA00093353"/>
    </source>
</evidence>
<evidence type="ECO:0000313" key="12">
    <source>
        <dbReference type="Proteomes" id="UP000007110"/>
    </source>
</evidence>
<dbReference type="AlphaFoldDB" id="A0A7M7PP86"/>
<dbReference type="RefSeq" id="XP_030853213.1">
    <property type="nucleotide sequence ID" value="XM_030997353.1"/>
</dbReference>
<keyword evidence="4" id="KW-0378">Hydrolase</keyword>
<dbReference type="GO" id="GO:0005576">
    <property type="term" value="C:extracellular region"/>
    <property type="evidence" value="ECO:0000318"/>
    <property type="project" value="GO_Central"/>
</dbReference>
<evidence type="ECO:0000256" key="1">
    <source>
        <dbReference type="ARBA" id="ARBA00004371"/>
    </source>
</evidence>
<evidence type="ECO:0000256" key="2">
    <source>
        <dbReference type="ARBA" id="ARBA00010758"/>
    </source>
</evidence>
<evidence type="ECO:0000256" key="6">
    <source>
        <dbReference type="ARBA" id="ARBA00023228"/>
    </source>
</evidence>
<comment type="catalytic activity">
    <reaction evidence="8">
        <text>S-hexadecanoyl-N-acetylcysteamine + H2O = N-acetylcysteamine + hexadecanoate + H(+)</text>
        <dbReference type="Rhea" id="RHEA:84099"/>
        <dbReference type="ChEBI" id="CHEBI:7896"/>
        <dbReference type="ChEBI" id="CHEBI:15377"/>
        <dbReference type="ChEBI" id="CHEBI:15378"/>
        <dbReference type="ChEBI" id="CHEBI:74410"/>
        <dbReference type="ChEBI" id="CHEBI:233601"/>
    </reaction>
</comment>
<evidence type="ECO:0000256" key="7">
    <source>
        <dbReference type="ARBA" id="ARBA00038848"/>
    </source>
</evidence>
<evidence type="ECO:0000256" key="8">
    <source>
        <dbReference type="ARBA" id="ARBA00093223"/>
    </source>
</evidence>
<dbReference type="GO" id="GO:0005764">
    <property type="term" value="C:lysosome"/>
    <property type="evidence" value="ECO:0000318"/>
    <property type="project" value="GO_Central"/>
</dbReference>
<dbReference type="FunFam" id="3.40.50.1820:FF:000037">
    <property type="entry name" value="Lysosomal thioesterase PPT2 homolog"/>
    <property type="match status" value="1"/>
</dbReference>
<reference evidence="11" key="2">
    <citation type="submission" date="2021-01" db="UniProtKB">
        <authorList>
            <consortium name="EnsemblMetazoa"/>
        </authorList>
    </citation>
    <scope>IDENTIFICATION</scope>
</reference>
<dbReference type="FunCoup" id="A0A7M7PP86">
    <property type="interactions" value="119"/>
</dbReference>
<dbReference type="InterPro" id="IPR029058">
    <property type="entry name" value="AB_hydrolase_fold"/>
</dbReference>
<keyword evidence="5" id="KW-0325">Glycoprotein</keyword>
<dbReference type="CTD" id="9374"/>
<dbReference type="Gene3D" id="3.40.50.1820">
    <property type="entry name" value="alpha/beta hydrolase"/>
    <property type="match status" value="1"/>
</dbReference>
<dbReference type="Pfam" id="PF02089">
    <property type="entry name" value="Palm_thioest"/>
    <property type="match status" value="1"/>
</dbReference>
<comment type="subcellular location">
    <subcellularLocation>
        <location evidence="1">Lysosome</location>
    </subcellularLocation>
</comment>
<keyword evidence="6" id="KW-0458">Lysosome</keyword>
<dbReference type="OMA" id="AWHTRRD"/>
<reference evidence="12" key="1">
    <citation type="submission" date="2015-02" db="EMBL/GenBank/DDBJ databases">
        <title>Genome sequencing for Strongylocentrotus purpuratus.</title>
        <authorList>
            <person name="Murali S."/>
            <person name="Liu Y."/>
            <person name="Vee V."/>
            <person name="English A."/>
            <person name="Wang M."/>
            <person name="Skinner E."/>
            <person name="Han Y."/>
            <person name="Muzny D.M."/>
            <person name="Worley K.C."/>
            <person name="Gibbs R.A."/>
        </authorList>
    </citation>
    <scope>NUCLEOTIDE SEQUENCE</scope>
</reference>
<comment type="function">
    <text evidence="9">Catalyzes the cleavage of thioester bonds from S-palmitoyl-CoA or S-palmitoyl-N-acetylcysteamine (unbranched structures) but does not have activity against palmitoylcysteine or palmitoylated proteins, branched structures or bulky head groups. Conversely, hydrolyzes both long and short chain fatty acyl-CoA substrate.</text>
</comment>
<organism evidence="11 12">
    <name type="scientific">Strongylocentrotus purpuratus</name>
    <name type="common">Purple sea urchin</name>
    <dbReference type="NCBI Taxonomy" id="7668"/>
    <lineage>
        <taxon>Eukaryota</taxon>
        <taxon>Metazoa</taxon>
        <taxon>Echinodermata</taxon>
        <taxon>Eleutherozoa</taxon>
        <taxon>Echinozoa</taxon>
        <taxon>Echinoidea</taxon>
        <taxon>Euechinoidea</taxon>
        <taxon>Echinacea</taxon>
        <taxon>Camarodonta</taxon>
        <taxon>Echinidea</taxon>
        <taxon>Strongylocentrotidae</taxon>
        <taxon>Strongylocentrotus</taxon>
    </lineage>
</organism>
<dbReference type="EC" id="3.1.2.2" evidence="7"/>
<dbReference type="GO" id="GO:0098599">
    <property type="term" value="F:palmitoyl hydrolase activity"/>
    <property type="evidence" value="ECO:0000318"/>
    <property type="project" value="GO_Central"/>
</dbReference>
<name>A0A7M7PP86_STRPU</name>
<dbReference type="PANTHER" id="PTHR11247:SF27">
    <property type="entry name" value="LYSOSOMAL THIOESTERASE PPT2"/>
    <property type="match status" value="1"/>
</dbReference>
<dbReference type="Proteomes" id="UP000007110">
    <property type="component" value="Unassembled WGS sequence"/>
</dbReference>
<evidence type="ECO:0000313" key="11">
    <source>
        <dbReference type="EnsemblMetazoa" id="XP_030853213"/>
    </source>
</evidence>
<dbReference type="InParanoid" id="A0A7M7PP86"/>
<evidence type="ECO:0000256" key="10">
    <source>
        <dbReference type="SAM" id="SignalP"/>
    </source>
</evidence>
<dbReference type="KEGG" id="spu:586868"/>
<accession>A0A7M7PP86</accession>
<dbReference type="EnsemblMetazoa" id="XM_030997353">
    <property type="protein sequence ID" value="XP_030853213"/>
    <property type="gene ID" value="LOC586868"/>
</dbReference>
<dbReference type="GO" id="GO:0016790">
    <property type="term" value="F:thiolester hydrolase activity"/>
    <property type="evidence" value="ECO:0007669"/>
    <property type="project" value="UniProtKB-ARBA"/>
</dbReference>
<dbReference type="OrthoDB" id="155976at2759"/>
<evidence type="ECO:0000256" key="4">
    <source>
        <dbReference type="ARBA" id="ARBA00022801"/>
    </source>
</evidence>
<evidence type="ECO:0000256" key="5">
    <source>
        <dbReference type="ARBA" id="ARBA00023180"/>
    </source>
</evidence>
<evidence type="ECO:0000256" key="3">
    <source>
        <dbReference type="ARBA" id="ARBA00022729"/>
    </source>
</evidence>
<sequence>METSISHCIFLLFTTTLLVATNGYKPVIIIHGMLDGAPEMHFMHDMIIKAHPGTNITIPNAYSYKRSLEHLWDQVPAYKKAIQDVINESPDGVNMVCYSQGGLMCRAIIEKLDNHNVENLILLSSPQMGQFGVPYMPNLHTSYVPELPSTRTEVYRICYDLRAIGQLISVCEYWNDPYHQPEYLRSSDFLAVINNQSAHSESQQWRKNFLRLKNVVMIGGPDDGVITPWQSSHFATYDKNLNITEMKDQEVYLKDYFGLKTLDARGGLHTYGIAGVIHTFWHRNQTVFDCCIEQFLT</sequence>
<comment type="similarity">
    <text evidence="2">Belongs to the palmitoyl-protein thioesterase family.</text>
</comment>
<keyword evidence="12" id="KW-1185">Reference proteome</keyword>
<protein>
    <recommendedName>
        <fullName evidence="7">palmitoyl-CoA hydrolase</fullName>
        <ecNumber evidence="7">3.1.2.2</ecNumber>
    </recommendedName>
</protein>
<feature type="signal peptide" evidence="10">
    <location>
        <begin position="1"/>
        <end position="23"/>
    </location>
</feature>
<feature type="chain" id="PRO_5029446031" description="palmitoyl-CoA hydrolase" evidence="10">
    <location>
        <begin position="24"/>
        <end position="297"/>
    </location>
</feature>
<dbReference type="GeneID" id="586868"/>
<dbReference type="SUPFAM" id="SSF53474">
    <property type="entry name" value="alpha/beta-Hydrolases"/>
    <property type="match status" value="1"/>
</dbReference>
<proteinExistence type="inferred from homology"/>
<dbReference type="PANTHER" id="PTHR11247">
    <property type="entry name" value="PALMITOYL-PROTEIN THIOESTERASE/DOLICHYLDIPHOSPHATASE 1"/>
    <property type="match status" value="1"/>
</dbReference>
<keyword evidence="3 10" id="KW-0732">Signal</keyword>